<protein>
    <recommendedName>
        <fullName evidence="5">Serine/threonine protein kinase</fullName>
    </recommendedName>
</protein>
<feature type="region of interest" description="Disordered" evidence="1">
    <location>
        <begin position="1"/>
        <end position="65"/>
    </location>
</feature>
<gene>
    <name evidence="3" type="ORF">ACFQMG_04600</name>
</gene>
<reference evidence="4" key="1">
    <citation type="journal article" date="2019" name="Int. J. Syst. Evol. Microbiol.">
        <title>The Global Catalogue of Microorganisms (GCM) 10K type strain sequencing project: providing services to taxonomists for standard genome sequencing and annotation.</title>
        <authorList>
            <consortium name="The Broad Institute Genomics Platform"/>
            <consortium name="The Broad Institute Genome Sequencing Center for Infectious Disease"/>
            <person name="Wu L."/>
            <person name="Ma J."/>
        </authorList>
    </citation>
    <scope>NUCLEOTIDE SEQUENCE [LARGE SCALE GENOMIC DNA]</scope>
    <source>
        <strain evidence="4">CGMCC 1.12859</strain>
    </source>
</reference>
<feature type="transmembrane region" description="Helical" evidence="2">
    <location>
        <begin position="74"/>
        <end position="93"/>
    </location>
</feature>
<name>A0ABW2FSF5_9ACTN</name>
<evidence type="ECO:0000256" key="1">
    <source>
        <dbReference type="SAM" id="MobiDB-lite"/>
    </source>
</evidence>
<dbReference type="EMBL" id="JBHTAJ010000006">
    <property type="protein sequence ID" value="MFC7178841.1"/>
    <property type="molecule type" value="Genomic_DNA"/>
</dbReference>
<organism evidence="3 4">
    <name type="scientific">Kitasatospora paranensis</name>
    <dbReference type="NCBI Taxonomy" id="258053"/>
    <lineage>
        <taxon>Bacteria</taxon>
        <taxon>Bacillati</taxon>
        <taxon>Actinomycetota</taxon>
        <taxon>Actinomycetes</taxon>
        <taxon>Kitasatosporales</taxon>
        <taxon>Streptomycetaceae</taxon>
        <taxon>Kitasatospora</taxon>
    </lineage>
</organism>
<keyword evidence="2" id="KW-0472">Membrane</keyword>
<dbReference type="Proteomes" id="UP001596435">
    <property type="component" value="Unassembled WGS sequence"/>
</dbReference>
<evidence type="ECO:0008006" key="5">
    <source>
        <dbReference type="Google" id="ProtNLM"/>
    </source>
</evidence>
<feature type="compositionally biased region" description="Low complexity" evidence="1">
    <location>
        <begin position="1"/>
        <end position="12"/>
    </location>
</feature>
<keyword evidence="2" id="KW-0812">Transmembrane</keyword>
<accession>A0ABW2FSF5</accession>
<proteinExistence type="predicted"/>
<sequence>MTTEIPVPGAAATPPPPAEPPLVEPLVVEPSSATASPAEPSVEPPVEPPVGSEVLEAGPDRPARPRRRLGTARLLLVAAVLGPVIGAGVGYTVQALRPPTPLPPLAVGPLTYPSVPLDAAAAAAAAPKPLNIDGDLRKLLIDRPAGTEEWDNYEHGTAAGWLTAGDKALSYGNSGKQFRSLLYDGFRRDAYLAFSRGETHYRVELIQFGPDDISAGTSSWMITVPDNGGTIPGTASGYYSAPREPEHYDDSTETYYYGLATARRGSVVMRISVYSPSPVDANELKDLATRQWERLK</sequence>
<evidence type="ECO:0000256" key="2">
    <source>
        <dbReference type="SAM" id="Phobius"/>
    </source>
</evidence>
<evidence type="ECO:0000313" key="4">
    <source>
        <dbReference type="Proteomes" id="UP001596435"/>
    </source>
</evidence>
<dbReference type="RefSeq" id="WP_345706881.1">
    <property type="nucleotide sequence ID" value="NZ_BAABKV010000001.1"/>
</dbReference>
<evidence type="ECO:0000313" key="3">
    <source>
        <dbReference type="EMBL" id="MFC7178841.1"/>
    </source>
</evidence>
<feature type="compositionally biased region" description="Low complexity" evidence="1">
    <location>
        <begin position="24"/>
        <end position="41"/>
    </location>
</feature>
<keyword evidence="4" id="KW-1185">Reference proteome</keyword>
<keyword evidence="2" id="KW-1133">Transmembrane helix</keyword>
<feature type="compositionally biased region" description="Pro residues" evidence="1">
    <location>
        <begin position="13"/>
        <end position="23"/>
    </location>
</feature>
<comment type="caution">
    <text evidence="3">The sequence shown here is derived from an EMBL/GenBank/DDBJ whole genome shotgun (WGS) entry which is preliminary data.</text>
</comment>